<dbReference type="GO" id="GO:0016757">
    <property type="term" value="F:glycosyltransferase activity"/>
    <property type="evidence" value="ECO:0007669"/>
    <property type="project" value="UniProtKB-KW"/>
</dbReference>
<dbReference type="Pfam" id="PF04041">
    <property type="entry name" value="Glyco_hydro_130"/>
    <property type="match status" value="1"/>
</dbReference>
<dbReference type="PANTHER" id="PTHR34106:SF5">
    <property type="entry name" value="GLYCOSIDASE"/>
    <property type="match status" value="1"/>
</dbReference>
<dbReference type="SUPFAM" id="SSF75005">
    <property type="entry name" value="Arabinanase/levansucrase/invertase"/>
    <property type="match status" value="1"/>
</dbReference>
<dbReference type="InterPro" id="IPR007184">
    <property type="entry name" value="Mannoside_phosphorylase"/>
</dbReference>
<organism evidence="4 5">
    <name type="scientific">Proteiniphilum saccharofermentans</name>
    <dbReference type="NCBI Taxonomy" id="1642647"/>
    <lineage>
        <taxon>Bacteria</taxon>
        <taxon>Pseudomonadati</taxon>
        <taxon>Bacteroidota</taxon>
        <taxon>Bacteroidia</taxon>
        <taxon>Bacteroidales</taxon>
        <taxon>Dysgonomonadaceae</taxon>
        <taxon>Proteiniphilum</taxon>
    </lineage>
</organism>
<sequence length="343" mass="39427">MANIRREGIILEKTDLSFENEGVLNPAVIAEGRTVHLFYRAVREGNHSTIGYCRLEGPLNVVRRDKESFMHPEFEYESQGVEDPRIVKIGDIYYMTYTAYNGINAIGALAISSDLKHFTKKGIITSGFTYTQFKDLLGSEVEHTSKYFRSYNKRESLTESGKPVYLTDKNLIFFPRRINGKLCFMHRIKPDIQLVRINNLEELTYDFWINYFLDFTSHIMFEPRYDHESSYIGGGCPPVEVPEGWLMIYHSVCDTPEGYIYTASAALLDLEDPQTEIARLPYPLFSPETDYELNGVVNRVCFPTGTAVFNGRLYIYYGAADRCIACVSVQLRELVDELMSYKK</sequence>
<dbReference type="CDD" id="cd18614">
    <property type="entry name" value="GH130"/>
    <property type="match status" value="1"/>
</dbReference>
<evidence type="ECO:0000256" key="2">
    <source>
        <dbReference type="ARBA" id="ARBA00022679"/>
    </source>
</evidence>
<keyword evidence="5" id="KW-1185">Reference proteome</keyword>
<dbReference type="Gene3D" id="2.115.10.20">
    <property type="entry name" value="Glycosyl hydrolase domain, family 43"/>
    <property type="match status" value="1"/>
</dbReference>
<dbReference type="AlphaFoldDB" id="A0A1R3T1R6"/>
<dbReference type="InterPro" id="IPR023296">
    <property type="entry name" value="Glyco_hydro_beta-prop_sf"/>
</dbReference>
<evidence type="ECO:0000313" key="5">
    <source>
        <dbReference type="Proteomes" id="UP000187464"/>
    </source>
</evidence>
<comment type="similarity">
    <text evidence="3">Belongs to the glycosyl hydrolase 130 family.</text>
</comment>
<dbReference type="STRING" id="1642647.PSM36_2856"/>
<dbReference type="Proteomes" id="UP000187464">
    <property type="component" value="Chromosome I"/>
</dbReference>
<dbReference type="RefSeq" id="WP_019538843.1">
    <property type="nucleotide sequence ID" value="NZ_LT605205.1"/>
</dbReference>
<accession>A0A1R3T1R6</accession>
<evidence type="ECO:0000256" key="3">
    <source>
        <dbReference type="ARBA" id="ARBA00024356"/>
    </source>
</evidence>
<evidence type="ECO:0000313" key="4">
    <source>
        <dbReference type="EMBL" id="SCD21651.1"/>
    </source>
</evidence>
<keyword evidence="4" id="KW-0378">Hydrolase</keyword>
<keyword evidence="2" id="KW-0808">Transferase</keyword>
<dbReference type="EMBL" id="LT605205">
    <property type="protein sequence ID" value="SCD21651.1"/>
    <property type="molecule type" value="Genomic_DNA"/>
</dbReference>
<dbReference type="PANTHER" id="PTHR34106">
    <property type="entry name" value="GLYCOSIDASE"/>
    <property type="match status" value="1"/>
</dbReference>
<dbReference type="GO" id="GO:0016787">
    <property type="term" value="F:hydrolase activity"/>
    <property type="evidence" value="ECO:0007669"/>
    <property type="project" value="UniProtKB-KW"/>
</dbReference>
<reference evidence="4 5" key="1">
    <citation type="submission" date="2016-08" db="EMBL/GenBank/DDBJ databases">
        <authorList>
            <person name="Seilhamer J.J."/>
        </authorList>
    </citation>
    <scope>NUCLEOTIDE SEQUENCE [LARGE SCALE GENOMIC DNA]</scope>
    <source>
        <strain evidence="4">M3/6</strain>
    </source>
</reference>
<evidence type="ECO:0000256" key="1">
    <source>
        <dbReference type="ARBA" id="ARBA00022676"/>
    </source>
</evidence>
<proteinExistence type="inferred from homology"/>
<name>A0A1R3T1R6_9BACT</name>
<dbReference type="KEGG" id="psac:PSM36_2856"/>
<gene>
    <name evidence="4" type="ORF">PSM36_2856</name>
</gene>
<protein>
    <submittedName>
        <fullName evidence="4">Glycosyl hydrolase family 43</fullName>
    </submittedName>
</protein>
<keyword evidence="1" id="KW-0328">Glycosyltransferase</keyword>